<dbReference type="PATRIC" id="fig|69.6.peg.3658"/>
<proteinExistence type="predicted"/>
<dbReference type="STRING" id="69.GLE_3713"/>
<dbReference type="KEGG" id="lez:GLE_3713"/>
<dbReference type="Proteomes" id="UP000061569">
    <property type="component" value="Chromosome"/>
</dbReference>
<accession>A0A0S2DKV6</accession>
<sequence>MDREDRPARAGLERALDRLDSAVQAWIDDPPQREVLEVEFEQAVARVLEQAGAIDYGYVGARIRGSIERLFGHDRPQRR</sequence>
<protein>
    <submittedName>
        <fullName evidence="1">Gp06 protein</fullName>
    </submittedName>
</protein>
<gene>
    <name evidence="1" type="ORF">GLE_3713</name>
</gene>
<evidence type="ECO:0000313" key="1">
    <source>
        <dbReference type="EMBL" id="ALN59057.1"/>
    </source>
</evidence>
<dbReference type="OrthoDB" id="9949519at2"/>
<organism evidence="1 2">
    <name type="scientific">Lysobacter enzymogenes</name>
    <dbReference type="NCBI Taxonomy" id="69"/>
    <lineage>
        <taxon>Bacteria</taxon>
        <taxon>Pseudomonadati</taxon>
        <taxon>Pseudomonadota</taxon>
        <taxon>Gammaproteobacteria</taxon>
        <taxon>Lysobacterales</taxon>
        <taxon>Lysobacteraceae</taxon>
        <taxon>Lysobacter</taxon>
    </lineage>
</organism>
<evidence type="ECO:0000313" key="2">
    <source>
        <dbReference type="Proteomes" id="UP000061569"/>
    </source>
</evidence>
<name>A0A0S2DKV6_LYSEN</name>
<dbReference type="AlphaFoldDB" id="A0A0S2DKV6"/>
<reference evidence="1 2" key="1">
    <citation type="submission" date="2015-11" db="EMBL/GenBank/DDBJ databases">
        <title>Genome sequences of Lysobacter enzymogenes strain C3 and Lysobacter antibioticus ATCC 29479.</title>
        <authorList>
            <person name="Kobayashi D.Y."/>
        </authorList>
    </citation>
    <scope>NUCLEOTIDE SEQUENCE [LARGE SCALE GENOMIC DNA]</scope>
    <source>
        <strain evidence="1 2">C3</strain>
    </source>
</reference>
<dbReference type="EMBL" id="CP013140">
    <property type="protein sequence ID" value="ALN59057.1"/>
    <property type="molecule type" value="Genomic_DNA"/>
</dbReference>